<dbReference type="KEGG" id="pfla:Pflav_076130"/>
<evidence type="ECO:0000313" key="1">
    <source>
        <dbReference type="EMBL" id="BCB81203.1"/>
    </source>
</evidence>
<gene>
    <name evidence="1" type="ORF">Pflav_076130</name>
</gene>
<dbReference type="AlphaFoldDB" id="A0A6F8Y5A1"/>
<name>A0A6F8Y5A1_9ACTN</name>
<accession>A0A6F8Y5A1</accession>
<dbReference type="EMBL" id="AP022870">
    <property type="protein sequence ID" value="BCB81203.1"/>
    <property type="molecule type" value="Genomic_DNA"/>
</dbReference>
<proteinExistence type="predicted"/>
<reference evidence="1 2" key="2">
    <citation type="submission" date="2020-03" db="EMBL/GenBank/DDBJ databases">
        <authorList>
            <person name="Ichikawa N."/>
            <person name="Kimura A."/>
            <person name="Kitahashi Y."/>
            <person name="Uohara A."/>
        </authorList>
    </citation>
    <scope>NUCLEOTIDE SEQUENCE [LARGE SCALE GENOMIC DNA]</scope>
    <source>
        <strain evidence="1 2">NBRC 107702</strain>
    </source>
</reference>
<dbReference type="Proteomes" id="UP000502508">
    <property type="component" value="Chromosome"/>
</dbReference>
<reference evidence="1 2" key="1">
    <citation type="submission" date="2020-03" db="EMBL/GenBank/DDBJ databases">
        <title>Whole genome shotgun sequence of Phytohabitans flavus NBRC 107702.</title>
        <authorList>
            <person name="Komaki H."/>
            <person name="Tamura T."/>
        </authorList>
    </citation>
    <scope>NUCLEOTIDE SEQUENCE [LARGE SCALE GENOMIC DNA]</scope>
    <source>
        <strain evidence="1 2">NBRC 107702</strain>
    </source>
</reference>
<keyword evidence="2" id="KW-1185">Reference proteome</keyword>
<protein>
    <submittedName>
        <fullName evidence="1">Uncharacterized protein</fullName>
    </submittedName>
</protein>
<sequence>MVDPSDGPADLVDNAVRVLNAWRHTGESGLQFHVNEAGDAYYTSGGQIRFLARVPGGFAWPSQP</sequence>
<evidence type="ECO:0000313" key="2">
    <source>
        <dbReference type="Proteomes" id="UP000502508"/>
    </source>
</evidence>
<organism evidence="1 2">
    <name type="scientific">Phytohabitans flavus</name>
    <dbReference type="NCBI Taxonomy" id="1076124"/>
    <lineage>
        <taxon>Bacteria</taxon>
        <taxon>Bacillati</taxon>
        <taxon>Actinomycetota</taxon>
        <taxon>Actinomycetes</taxon>
        <taxon>Micromonosporales</taxon>
        <taxon>Micromonosporaceae</taxon>
    </lineage>
</organism>